<reference evidence="1" key="1">
    <citation type="submission" date="2007-07" db="EMBL/GenBank/DDBJ databases">
        <title>PCAP assembly of the Caenorhabditis remanei genome.</title>
        <authorList>
            <consortium name="The Caenorhabditis remanei Sequencing Consortium"/>
            <person name="Wilson R.K."/>
        </authorList>
    </citation>
    <scope>NUCLEOTIDE SEQUENCE [LARGE SCALE GENOMIC DNA]</scope>
    <source>
        <strain evidence="1">PB4641</strain>
    </source>
</reference>
<name>E3M4X1_CAERE</name>
<evidence type="ECO:0000313" key="1">
    <source>
        <dbReference type="EMBL" id="EFO91308.1"/>
    </source>
</evidence>
<dbReference type="InParanoid" id="E3M4X1"/>
<organism evidence="2">
    <name type="scientific">Caenorhabditis remanei</name>
    <name type="common">Caenorhabditis vulgaris</name>
    <dbReference type="NCBI Taxonomy" id="31234"/>
    <lineage>
        <taxon>Eukaryota</taxon>
        <taxon>Metazoa</taxon>
        <taxon>Ecdysozoa</taxon>
        <taxon>Nematoda</taxon>
        <taxon>Chromadorea</taxon>
        <taxon>Rhabditida</taxon>
        <taxon>Rhabditina</taxon>
        <taxon>Rhabditomorpha</taxon>
        <taxon>Rhabditoidea</taxon>
        <taxon>Rhabditidae</taxon>
        <taxon>Peloderinae</taxon>
        <taxon>Caenorhabditis</taxon>
    </lineage>
</organism>
<evidence type="ECO:0000313" key="2">
    <source>
        <dbReference type="Proteomes" id="UP000008281"/>
    </source>
</evidence>
<sequence>MKEDDEDGGISVEFDQCRQEVNFYTSCLEDRGDDCGDISRSDSAVCLNSARDPFPAVLQKFNSSRRNHQLRTFPEINVKMCQVLRKEMEKQRNGTDSYLLTQQRLAIHLIDFVDLPLKKNTERRIWTDRVTVPLYTMTESGLDVNSDYFFPMESPYAAIQKSYVRSLFQNKYQKSNLQLRSLADNLTRSHRKLIEICDFVERCGEHSQLMLPTLIAVLCDWVNGFLRDHTHKLDELRTERLADPLLTLARLNPIIEDVEIVRSMIGDDATRHVWLWEDIEASWNRVFLLTQHEAIAKKRKVVEKLQQKWIGSLLSTMDHIFEIGRVPAGIVHFVLHK</sequence>
<dbReference type="STRING" id="31234.E3M4X1"/>
<dbReference type="AlphaFoldDB" id="E3M4X1"/>
<accession>E3M4X1</accession>
<keyword evidence="2" id="KW-1185">Reference proteome</keyword>
<dbReference type="EMBL" id="DS268424">
    <property type="protein sequence ID" value="EFO91308.1"/>
    <property type="molecule type" value="Genomic_DNA"/>
</dbReference>
<dbReference type="eggNOG" id="ENOG502TH29">
    <property type="taxonomic scope" value="Eukaryota"/>
</dbReference>
<gene>
    <name evidence="1" type="ORF">CRE_11994</name>
</gene>
<protein>
    <submittedName>
        <fullName evidence="1">Uncharacterized protein</fullName>
    </submittedName>
</protein>
<dbReference type="OMA" id="CDFVERC"/>
<proteinExistence type="predicted"/>
<dbReference type="OrthoDB" id="5800788at2759"/>
<dbReference type="HOGENOM" id="CLU_824497_0_0_1"/>
<dbReference type="Proteomes" id="UP000008281">
    <property type="component" value="Unassembled WGS sequence"/>
</dbReference>